<accession>A0A0S1S1D8</accession>
<dbReference type="OrthoDB" id="11559at10239"/>
<protein>
    <submittedName>
        <fullName evidence="1">Uncharacterized protein</fullName>
    </submittedName>
</protein>
<gene>
    <name evidence="1" type="ORF">KB57_082</name>
</gene>
<sequence length="215" mass="23704">MSTKMSVTRALATLTKVEEKIQKRIEALNTIHIAKGTDANRQIPGSIQSVEDFEKSAQADFQGVQDLLAVRDDLKAKVVQSNAVTKVEIAGESMTVAQAIERKRTIVFKELLLGKLKSQYNHAQVRLNRDTQEFEAKLEAARAPYVQRDKAPDAAQLAVVEAPVRSMGTPSIVDPLGLADRIRSLEAEIEDFKSNVDFVLSESNARTEVEIEGSI</sequence>
<dbReference type="RefSeq" id="YP_009187695.1">
    <property type="nucleotide sequence ID" value="NC_028659.1"/>
</dbReference>
<dbReference type="GeneID" id="26523047"/>
<proteinExistence type="predicted"/>
<organism evidence="1 2">
    <name type="scientific">Klebsiella phage vB_KpnM_KB57</name>
    <dbReference type="NCBI Taxonomy" id="1719140"/>
    <lineage>
        <taxon>Viruses</taxon>
        <taxon>Duplodnaviria</taxon>
        <taxon>Heunggongvirae</taxon>
        <taxon>Uroviricota</taxon>
        <taxon>Caudoviricetes</taxon>
        <taxon>Vequintavirinae</taxon>
        <taxon>Mydovirus</taxon>
        <taxon>Mydovirus KB57</taxon>
    </lineage>
</organism>
<evidence type="ECO:0000313" key="2">
    <source>
        <dbReference type="Proteomes" id="UP000203990"/>
    </source>
</evidence>
<name>A0A0S1S1D8_9CAUD</name>
<dbReference type="Proteomes" id="UP000203990">
    <property type="component" value="Segment"/>
</dbReference>
<evidence type="ECO:0000313" key="1">
    <source>
        <dbReference type="EMBL" id="ALM02470.1"/>
    </source>
</evidence>
<reference evidence="1 2" key="1">
    <citation type="submission" date="2015-10" db="EMBL/GenBank/DDBJ databases">
        <title>Complete genome sequence of Klebsiella pneumoniae bacteriophage vB_KpnM_KB57.</title>
        <authorList>
            <person name="Volozhantsev N.V."/>
            <person name="Popova A.V."/>
            <person name="Krasilnikova V.M."/>
            <person name="Bogun A.G."/>
        </authorList>
    </citation>
    <scope>NUCLEOTIDE SEQUENCE [LARGE SCALE GENOMIC DNA]</scope>
</reference>
<dbReference type="EMBL" id="KT934943">
    <property type="protein sequence ID" value="ALM02470.1"/>
    <property type="molecule type" value="Genomic_DNA"/>
</dbReference>
<dbReference type="KEGG" id="vg:26523047"/>
<keyword evidence="2" id="KW-1185">Reference proteome</keyword>